<feature type="transmembrane region" description="Helical" evidence="1">
    <location>
        <begin position="20"/>
        <end position="38"/>
    </location>
</feature>
<gene>
    <name evidence="4" type="primary">RTase</name>
</gene>
<dbReference type="PANTHER" id="PTHR36688">
    <property type="entry name" value="ENDO/EXONUCLEASE/PHOSPHATASE DOMAIN-CONTAINING PROTEIN"/>
    <property type="match status" value="1"/>
</dbReference>
<dbReference type="InterPro" id="IPR043502">
    <property type="entry name" value="DNA/RNA_pol_sf"/>
</dbReference>
<keyword evidence="1" id="KW-0472">Membrane</keyword>
<feature type="non-terminal residue" evidence="3">
    <location>
        <position position="1"/>
    </location>
</feature>
<evidence type="ECO:0000313" key="4">
    <source>
        <dbReference type="FlyBase" id="FBgn0026886"/>
    </source>
</evidence>
<proteinExistence type="predicted"/>
<dbReference type="InterPro" id="IPR000477">
    <property type="entry name" value="RT_dom"/>
</dbReference>
<feature type="domain" description="Reverse transcriptase" evidence="2">
    <location>
        <begin position="30"/>
        <end position="306"/>
    </location>
</feature>
<dbReference type="CDD" id="cd01650">
    <property type="entry name" value="RT_nLTR_like"/>
    <property type="match status" value="1"/>
</dbReference>
<keyword evidence="3" id="KW-0695">RNA-directed DNA polymerase</keyword>
<protein>
    <submittedName>
        <fullName evidence="3">Reverse transcriptase</fullName>
    </submittedName>
</protein>
<reference evidence="3" key="2">
    <citation type="submission" date="1997-07" db="EMBL/GenBank/DDBJ databases">
        <title>High rate of DNA loss in the D. melanogaster and D. virilis species groups.</title>
        <authorList>
            <person name="Petrov D.A."/>
            <person name="Hartl D.L."/>
        </authorList>
    </citation>
    <scope>NUCLEOTIDE SEQUENCE</scope>
    <source>
        <strain evidence="3">Tai26</strain>
    </source>
</reference>
<dbReference type="PROSITE" id="PS50878">
    <property type="entry name" value="RT_POL"/>
    <property type="match status" value="1"/>
</dbReference>
<dbReference type="FlyBase" id="FBgn0026886">
    <property type="gene designation" value="Dyak\Helena\RTase"/>
</dbReference>
<dbReference type="OrthoDB" id="8046321at2759"/>
<reference evidence="3" key="1">
    <citation type="journal article" date="1996" name="Nature">
        <title>High intrinsic rate of DNA loss in Drosophila.</title>
        <authorList>
            <person name="Petrov D.A."/>
            <person name="Lozovskaya E.R."/>
            <person name="Hartl D.L."/>
        </authorList>
    </citation>
    <scope>NUCLEOTIDE SEQUENCE</scope>
    <source>
        <strain evidence="3">Tai26</strain>
    </source>
</reference>
<feature type="transmembrane region" description="Helical" evidence="1">
    <location>
        <begin position="347"/>
        <end position="367"/>
    </location>
</feature>
<evidence type="ECO:0000259" key="2">
    <source>
        <dbReference type="PROSITE" id="PS50878"/>
    </source>
</evidence>
<evidence type="ECO:0000256" key="1">
    <source>
        <dbReference type="SAM" id="Phobius"/>
    </source>
</evidence>
<dbReference type="EMBL" id="AF012049">
    <property type="protein sequence ID" value="AAC24972.1"/>
    <property type="molecule type" value="Genomic_DNA"/>
</dbReference>
<organism evidence="3">
    <name type="scientific">Drosophila yakuba</name>
    <name type="common">Fruit fly</name>
    <dbReference type="NCBI Taxonomy" id="7245"/>
    <lineage>
        <taxon>Eukaryota</taxon>
        <taxon>Metazoa</taxon>
        <taxon>Ecdysozoa</taxon>
        <taxon>Arthropoda</taxon>
        <taxon>Hexapoda</taxon>
        <taxon>Insecta</taxon>
        <taxon>Pterygota</taxon>
        <taxon>Neoptera</taxon>
        <taxon>Endopterygota</taxon>
        <taxon>Diptera</taxon>
        <taxon>Brachycera</taxon>
        <taxon>Muscomorpha</taxon>
        <taxon>Ephydroidea</taxon>
        <taxon>Drosophilidae</taxon>
        <taxon>Drosophila</taxon>
        <taxon>Sophophora</taxon>
    </lineage>
</organism>
<evidence type="ECO:0000313" key="3">
    <source>
        <dbReference type="EMBL" id="AAC24972.1"/>
    </source>
</evidence>
<keyword evidence="1" id="KW-1133">Transmembrane helix</keyword>
<dbReference type="Pfam" id="PF00078">
    <property type="entry name" value="RVT_1"/>
    <property type="match status" value="1"/>
</dbReference>
<dbReference type="GO" id="GO:0003964">
    <property type="term" value="F:RNA-directed DNA polymerase activity"/>
    <property type="evidence" value="ECO:0007669"/>
    <property type="project" value="UniProtKB-KW"/>
</dbReference>
<sequence>KAPGYDRICHATLKVLPIKAIIYIALIFNAILRVQVFPRQWKMAVIMMIHKPGKPEADPESYRPISLLPSLSKLWERLLVKRINDIVRQGNILPDHQFGFRKGHGTVEQVHRLVKHILQALDDCEYSNAVFIDMQQAFDKVWHVGLLCKIKTMLPAPYFCILKSYLEGREFKITVRNNYSTVYPMRAGVPQGSVLGPLLYSLYTADIPCPNFDHMEAPYKALMATYADDIAVVYSSGDSREAAKGLQEYINALAAWCKRWNLKINATKTTNLCFTLKTLIKKTPPLQLEGVTLDQPLQATYLGITLDKRLTFGPHLKNAVKKCGRRSQQLRWLMNRRNTLSLRCKRAVYAHCILPIWLYGIQIWGIAAKSNYKRIQVMQNRALRQITNCPWYVRNSTLHKDLNLYTVEEQIGRHTSRYSDRLQSHSSLLARRLIPARPL</sequence>
<keyword evidence="3" id="KW-0548">Nucleotidyltransferase</keyword>
<accession>O76197</accession>
<dbReference type="SUPFAM" id="SSF56672">
    <property type="entry name" value="DNA/RNA polymerases"/>
    <property type="match status" value="1"/>
</dbReference>
<dbReference type="InterPro" id="IPR052560">
    <property type="entry name" value="RdDP_mobile_element"/>
</dbReference>
<keyword evidence="1" id="KW-0812">Transmembrane</keyword>
<dbReference type="AlphaFoldDB" id="O76197"/>
<name>O76197_DROYA</name>
<feature type="non-terminal residue" evidence="3">
    <location>
        <position position="439"/>
    </location>
</feature>
<keyword evidence="3" id="KW-0808">Transferase</keyword>
<dbReference type="PANTHER" id="PTHR36688:SF1">
    <property type="entry name" value="ENDONUCLEASE_EXONUCLEASE_PHOSPHATASE DOMAIN-CONTAINING PROTEIN"/>
    <property type="match status" value="1"/>
</dbReference>